<dbReference type="HOGENOM" id="CLU_1302887_0_0_0"/>
<dbReference type="AlphaFoldDB" id="A0A081BQ97"/>
<evidence type="ECO:0000313" key="8">
    <source>
        <dbReference type="Proteomes" id="UP000030700"/>
    </source>
</evidence>
<evidence type="ECO:0000256" key="4">
    <source>
        <dbReference type="ARBA" id="ARBA00022989"/>
    </source>
</evidence>
<evidence type="ECO:0000256" key="6">
    <source>
        <dbReference type="SAM" id="Phobius"/>
    </source>
</evidence>
<keyword evidence="8" id="KW-1185">Reference proteome</keyword>
<keyword evidence="5 6" id="KW-0472">Membrane</keyword>
<keyword evidence="3 6" id="KW-0812">Transmembrane</keyword>
<evidence type="ECO:0000313" key="7">
    <source>
        <dbReference type="EMBL" id="GAK52563.1"/>
    </source>
</evidence>
<evidence type="ECO:0000256" key="1">
    <source>
        <dbReference type="ARBA" id="ARBA00004236"/>
    </source>
</evidence>
<keyword evidence="4 6" id="KW-1133">Transmembrane helix</keyword>
<dbReference type="InterPro" id="IPR005899">
    <property type="entry name" value="Na_pump_deCOase"/>
</dbReference>
<feature type="transmembrane region" description="Helical" evidence="6">
    <location>
        <begin position="6"/>
        <end position="31"/>
    </location>
</feature>
<dbReference type="STRING" id="1499966.U14_03815"/>
<dbReference type="GO" id="GO:0005886">
    <property type="term" value="C:plasma membrane"/>
    <property type="evidence" value="ECO:0007669"/>
    <property type="project" value="UniProtKB-SubCell"/>
</dbReference>
<keyword evidence="2" id="KW-1003">Cell membrane</keyword>
<dbReference type="GO" id="GO:0036376">
    <property type="term" value="P:sodium ion export across plasma membrane"/>
    <property type="evidence" value="ECO:0007669"/>
    <property type="project" value="InterPro"/>
</dbReference>
<dbReference type="EMBL" id="DF820458">
    <property type="protein sequence ID" value="GAK52563.1"/>
    <property type="molecule type" value="Genomic_DNA"/>
</dbReference>
<evidence type="ECO:0000256" key="2">
    <source>
        <dbReference type="ARBA" id="ARBA00022475"/>
    </source>
</evidence>
<protein>
    <submittedName>
        <fullName evidence="7">Uncharacterized protein</fullName>
    </submittedName>
</protein>
<reference evidence="7" key="1">
    <citation type="journal article" date="2015" name="PeerJ">
        <title>First genomic representation of candidate bacterial phylum KSB3 points to enhanced environmental sensing as a trigger of wastewater bulking.</title>
        <authorList>
            <person name="Sekiguchi Y."/>
            <person name="Ohashi A."/>
            <person name="Parks D.H."/>
            <person name="Yamauchi T."/>
            <person name="Tyson G.W."/>
            <person name="Hugenholtz P."/>
        </authorList>
    </citation>
    <scope>NUCLEOTIDE SEQUENCE [LARGE SCALE GENOMIC DNA]</scope>
</reference>
<dbReference type="Proteomes" id="UP000030700">
    <property type="component" value="Unassembled WGS sequence"/>
</dbReference>
<evidence type="ECO:0000256" key="3">
    <source>
        <dbReference type="ARBA" id="ARBA00022692"/>
    </source>
</evidence>
<name>A0A081BQ97_9BACT</name>
<comment type="subcellular location">
    <subcellularLocation>
        <location evidence="1">Cell membrane</location>
    </subcellularLocation>
</comment>
<gene>
    <name evidence="7" type="ORF">U14_03815</name>
</gene>
<accession>A0A081BQ97</accession>
<sequence>MGLEGLSGGIIVSLVDFVMVFLILGGLALAVKGLEKFVAFWENKQPAAPVEPVAQMAAAAPSVPESLPPIDVPAHLAAVTAAICDYTGFTPGSFAITKFEPIGYLAPAQGAPVDISAHLAAITAAISSYTGLKPGTFKIDSLRPLNMPSWMTFASEMTAEISAAQVAAITAAIYDFLQAPAGSLRITGITPVASANAWKIAGRMELMNNRG</sequence>
<dbReference type="Pfam" id="PF04277">
    <property type="entry name" value="OAD_gamma"/>
    <property type="match status" value="1"/>
</dbReference>
<dbReference type="GO" id="GO:0015081">
    <property type="term" value="F:sodium ion transmembrane transporter activity"/>
    <property type="evidence" value="ECO:0007669"/>
    <property type="project" value="InterPro"/>
</dbReference>
<organism evidence="7">
    <name type="scientific">Candidatus Moduliflexus flocculans</name>
    <dbReference type="NCBI Taxonomy" id="1499966"/>
    <lineage>
        <taxon>Bacteria</taxon>
        <taxon>Candidatus Moduliflexota</taxon>
        <taxon>Candidatus Moduliflexia</taxon>
        <taxon>Candidatus Moduliflexales</taxon>
        <taxon>Candidatus Moduliflexaceae</taxon>
    </lineage>
</organism>
<evidence type="ECO:0000256" key="5">
    <source>
        <dbReference type="ARBA" id="ARBA00023136"/>
    </source>
</evidence>
<proteinExistence type="predicted"/>